<dbReference type="PANTHER" id="PTHR10699">
    <property type="entry name" value="NEUROMODULIN"/>
    <property type="match status" value="1"/>
</dbReference>
<feature type="region of interest" description="Disordered" evidence="1">
    <location>
        <begin position="213"/>
        <end position="233"/>
    </location>
</feature>
<feature type="compositionally biased region" description="Low complexity" evidence="1">
    <location>
        <begin position="711"/>
        <end position="734"/>
    </location>
</feature>
<dbReference type="OMA" id="VLARTWV"/>
<dbReference type="GO" id="GO:0005516">
    <property type="term" value="F:calmodulin binding"/>
    <property type="evidence" value="ECO:0007669"/>
    <property type="project" value="TreeGrafter"/>
</dbReference>
<feature type="compositionally biased region" description="Polar residues" evidence="1">
    <location>
        <begin position="23"/>
        <end position="33"/>
    </location>
</feature>
<comment type="caution">
    <text evidence="2">The sequence shown here is derived from an EMBL/GenBank/DDBJ whole genome shotgun (WGS) entry which is preliminary data.</text>
</comment>
<feature type="region of interest" description="Disordered" evidence="1">
    <location>
        <begin position="803"/>
        <end position="826"/>
    </location>
</feature>
<feature type="region of interest" description="Disordered" evidence="1">
    <location>
        <begin position="469"/>
        <end position="535"/>
    </location>
</feature>
<proteinExistence type="predicted"/>
<feature type="compositionally biased region" description="Polar residues" evidence="1">
    <location>
        <begin position="765"/>
        <end position="787"/>
    </location>
</feature>
<feature type="region of interest" description="Disordered" evidence="1">
    <location>
        <begin position="1"/>
        <end position="33"/>
    </location>
</feature>
<dbReference type="Gene3D" id="1.25.40.10">
    <property type="entry name" value="Tetratricopeptide repeat domain"/>
    <property type="match status" value="1"/>
</dbReference>
<dbReference type="CDD" id="cd23767">
    <property type="entry name" value="IQCD"/>
    <property type="match status" value="1"/>
</dbReference>
<gene>
    <name evidence="2" type="ORF">ABL78_7060</name>
</gene>
<sequence>MQSAFHPGSGAVMHWKPQPPAVTASSKSSNANSPEALLSNLSFLQRMADAFEEQGNYAECVRSAESALLLRQANAAAVVAALTARQQRIRKNVNAAAAPTASSRGTRTPAAAPPPASSNDGMVALTDKGDVQLPLEISWQAQDVVRRCNSYAVEALRHGKFDSAAFFLNRAMFLTDGDGDDISDLRGGLQNGETWGPTSGTSDKWWWRRMLQPPQQRQTTSTRGMPASEGGNEVKDVLDISNDDASNGTPSETAAALRACFRNTPHDQQLRLTLRVSTLNHLGCLEQRRGRLDAAITFLRMAIRLATQVEAQAVDGAYSDAAIAVSKANIASTYLNLCTVLNAVGRYAEAVHACERVVPLLHQALQETVATAPSIAANASTSQKQKADDRVPEQTPVPDSEEARVATMLVVAYYNLGVSLERQNAAGRGGKHRDQNGPQLAFQQAVQISRAYHLVPASCRSIEAAMRALHQPQQHARDTNNEAADELSKERQSIDEGRPRREEAEEAVARDEVTAAATAQPRPPSRGLSDHTPTHSLPRIAAALPSHPRGTVSSLGSISNTLTPFARNKAEVPISAVRRPSIGTRVSGSSTQSGSANSTYPTPTAQDPPQQPAPLFPTSKAWRSPFATSPLAHPPPAFLAPLVPGGGVTPAPAASSALPPAPHTPLSAITQRSAAGLNFAATAPPAPNRPPPSAPPPSDLSGSGNGRGAAERATTAATTMNASGSSIPAARSSSTQFGRHPFGSSMLPLPVLRGSSARSQGVDGRTTTTRPPMSLSIGNASGTSTATHKPRNRLAAAVSANAMANSGEIGRSKQQRSKRQKSIDRLQQREAAAIDAVLAEKMYQQLVSEKEKTEVERCRSAAVQIQRVWRGVLARTWVMTLIRASVCLQRAVRHFLMKARAEHARVAAEQVRIRAEESARQEAACRILQVRVRQFLRRLQIRREYRANQARLFYAARRIQRGYRAFCAQRAAKLAELAVAHRREDEQRLFREKVATRRIMHAYLHYKAKRAELEANQVQQRRIRSVVRIQAVVRGYLTRAWYAYYRVYRREQEVRSAAMQAKLTVIQSACRAICSAYYGQRRALQALLHMREAQRHSAATKIQCMWRCHVAVIHRERLQAEHDRDVRRATRIQRWYRMRAQRRTFLAWRAEQQRMRAAVRLQRWVRGCWQAAKAREFAAYHAELLRQQQLKRLQARAITAMQACAQACLSSRLVASVRNTFERNDAMARRWQRVGRGFEARREMALERYAAHQVALKEKEMARCTAAVQVLQRAWRCAAAKDKVETMRRELAAANVIAHAYRVYCARVQLAELREARQLQRENAAARRIQQAARGFLYGRRARAMDVYYREEHKKKMLRLRRIEAAVMIQAQWRGYVTRKAMQEERSIMQALSAAATVIQRAWKSSLARQQLHRLLAERIIERNHGSRAALTLQCFWRKMLAAHRVAKLRLEMRRRLAAVNVLQSWWRMQMAQREFARLRRQRREEAALEVYYAIQWEKHATLINAFLRQHDSQVVVLNQLRQKLVSQLTEENRRRFLSRHGAATKIQALFRGHYERYYVRGLLAQAREEQRRAAELFARQQRAATMIQCAYRSAQARRKLAELKNAEFDRVQASHADYLESVDTSEVVRELFWLYSTYQQREAALRRKEEAAERHDAAARIQRLYRRHRARHVVAAALDRHQQERAARLLQDYWRHHRDVRRIKEHQRRQAAATLLQSHIRGWIVRRSWPIYRSTIEAERQERVLVQDVLDHAAIVLQCFWRRVEAQRTTARRRLLRQMEHDARAQQEAATVIQEAFRSYRWRKKTGML</sequence>
<accession>A0A0N1IIB0</accession>
<feature type="compositionally biased region" description="Low complexity" evidence="1">
    <location>
        <begin position="583"/>
        <end position="608"/>
    </location>
</feature>
<dbReference type="EMBL" id="LJSK01000312">
    <property type="protein sequence ID" value="KPI83900.1"/>
    <property type="molecule type" value="Genomic_DNA"/>
</dbReference>
<feature type="region of interest" description="Disordered" evidence="1">
    <location>
        <begin position="680"/>
        <end position="790"/>
    </location>
</feature>
<dbReference type="InterPro" id="IPR019734">
    <property type="entry name" value="TPR_rpt"/>
</dbReference>
<reference evidence="2 3" key="1">
    <citation type="journal article" date="2015" name="PLoS Pathog.">
        <title>Leptomonas seymouri: Adaptations to the Dixenous Life Cycle Analyzed by Genome Sequencing, Transcriptome Profiling and Co-infection with Leishmania donovani.</title>
        <authorList>
            <person name="Kraeva N."/>
            <person name="Butenko A."/>
            <person name="Hlavacova J."/>
            <person name="Kostygov A."/>
            <person name="Myskova J."/>
            <person name="Grybchuk D."/>
            <person name="Lestinova T."/>
            <person name="Votypka J."/>
            <person name="Volf P."/>
            <person name="Opperdoes F."/>
            <person name="Flegontov P."/>
            <person name="Lukes J."/>
            <person name="Yurchenko V."/>
        </authorList>
    </citation>
    <scope>NUCLEOTIDE SEQUENCE [LARGE SCALE GENOMIC DNA]</scope>
    <source>
        <strain evidence="2 3">ATCC 30220</strain>
    </source>
</reference>
<dbReference type="Proteomes" id="UP000038009">
    <property type="component" value="Unassembled WGS sequence"/>
</dbReference>
<feature type="compositionally biased region" description="Basic and acidic residues" evidence="1">
    <location>
        <begin position="475"/>
        <end position="513"/>
    </location>
</feature>
<dbReference type="SMART" id="SM00015">
    <property type="entry name" value="IQ"/>
    <property type="match status" value="18"/>
</dbReference>
<protein>
    <submittedName>
        <fullName evidence="2">Uncharacterized protein</fullName>
    </submittedName>
</protein>
<feature type="region of interest" description="Disordered" evidence="1">
    <location>
        <begin position="576"/>
        <end position="628"/>
    </location>
</feature>
<dbReference type="SUPFAM" id="SSF48452">
    <property type="entry name" value="TPR-like"/>
    <property type="match status" value="1"/>
</dbReference>
<dbReference type="InterPro" id="IPR011990">
    <property type="entry name" value="TPR-like_helical_dom_sf"/>
</dbReference>
<dbReference type="Gene3D" id="1.20.5.190">
    <property type="match status" value="5"/>
</dbReference>
<organism evidence="2 3">
    <name type="scientific">Leptomonas seymouri</name>
    <dbReference type="NCBI Taxonomy" id="5684"/>
    <lineage>
        <taxon>Eukaryota</taxon>
        <taxon>Discoba</taxon>
        <taxon>Euglenozoa</taxon>
        <taxon>Kinetoplastea</taxon>
        <taxon>Metakinetoplastina</taxon>
        <taxon>Trypanosomatida</taxon>
        <taxon>Trypanosomatidae</taxon>
        <taxon>Leishmaniinae</taxon>
        <taxon>Leptomonas</taxon>
    </lineage>
</organism>
<dbReference type="OrthoDB" id="2148418at2759"/>
<dbReference type="InterPro" id="IPR027417">
    <property type="entry name" value="P-loop_NTPase"/>
</dbReference>
<dbReference type="InterPro" id="IPR000048">
    <property type="entry name" value="IQ_motif_EF-hand-BS"/>
</dbReference>
<evidence type="ECO:0000256" key="1">
    <source>
        <dbReference type="SAM" id="MobiDB-lite"/>
    </source>
</evidence>
<feature type="compositionally biased region" description="Pro residues" evidence="1">
    <location>
        <begin position="684"/>
        <end position="698"/>
    </location>
</feature>
<dbReference type="VEuPathDB" id="TriTrypDB:Lsey_0312_0060"/>
<evidence type="ECO:0000313" key="3">
    <source>
        <dbReference type="Proteomes" id="UP000038009"/>
    </source>
</evidence>
<keyword evidence="3" id="KW-1185">Reference proteome</keyword>
<name>A0A0N1IIB0_LEPSE</name>
<feature type="compositionally biased region" description="Low complexity" evidence="1">
    <location>
        <begin position="213"/>
        <end position="223"/>
    </location>
</feature>
<feature type="region of interest" description="Disordered" evidence="1">
    <location>
        <begin position="376"/>
        <end position="402"/>
    </location>
</feature>
<evidence type="ECO:0000313" key="2">
    <source>
        <dbReference type="EMBL" id="KPI83900.1"/>
    </source>
</evidence>
<dbReference type="SUPFAM" id="SSF52540">
    <property type="entry name" value="P-loop containing nucleoside triphosphate hydrolases"/>
    <property type="match status" value="1"/>
</dbReference>
<dbReference type="PANTHER" id="PTHR10699:SF11">
    <property type="entry name" value="IGLOO, ISOFORM A"/>
    <property type="match status" value="1"/>
</dbReference>
<dbReference type="Pfam" id="PF00612">
    <property type="entry name" value="IQ"/>
    <property type="match status" value="9"/>
</dbReference>
<dbReference type="SMART" id="SM00028">
    <property type="entry name" value="TPR"/>
    <property type="match status" value="3"/>
</dbReference>
<dbReference type="PROSITE" id="PS50096">
    <property type="entry name" value="IQ"/>
    <property type="match status" value="11"/>
</dbReference>
<feature type="region of interest" description="Disordered" evidence="1">
    <location>
        <begin position="94"/>
        <end position="119"/>
    </location>
</feature>